<protein>
    <recommendedName>
        <fullName evidence="4">DUF5590 domain-containing protein</fullName>
    </recommendedName>
</protein>
<feature type="chain" id="PRO_5032740378" description="DUF5590 domain-containing protein" evidence="1">
    <location>
        <begin position="27"/>
        <end position="156"/>
    </location>
</feature>
<reference evidence="2 3" key="1">
    <citation type="journal article" date="2004" name="Extremophiles">
        <title>Halobacillus locisalis sp. nov., a halophilic bacterium isolated from a marine solar saltern of the Yellow Sea in Korea.</title>
        <authorList>
            <person name="Yoon J.H."/>
            <person name="Kang K.H."/>
            <person name="Oh T.K."/>
            <person name="Park Y.H."/>
        </authorList>
    </citation>
    <scope>NUCLEOTIDE SEQUENCE [LARGE SCALE GENOMIC DNA]</scope>
    <source>
        <strain evidence="2 3">KCTC 3788</strain>
    </source>
</reference>
<sequence length="156" mass="17886">MRRIKYMLAAAAVLIVVVGCSPKSHIDEELLKELEYKVNQEYVNQDYLSYFEDQSFTLTKGHTAEAERIEDGLVKMTFIHVNRDVNQSFESLDQADKEEVMRDLEEGLATPTGQKCGRDFPHYCILKGVKLHSESNTYSMEWNQGDNQLEMVVSEG</sequence>
<name>A0A838CVT5_9BACI</name>
<dbReference type="PROSITE" id="PS51257">
    <property type="entry name" value="PROKAR_LIPOPROTEIN"/>
    <property type="match status" value="1"/>
</dbReference>
<dbReference type="EMBL" id="JACEFG010000003">
    <property type="protein sequence ID" value="MBA2176048.1"/>
    <property type="molecule type" value="Genomic_DNA"/>
</dbReference>
<evidence type="ECO:0000256" key="1">
    <source>
        <dbReference type="SAM" id="SignalP"/>
    </source>
</evidence>
<dbReference type="RefSeq" id="WP_181473091.1">
    <property type="nucleotide sequence ID" value="NZ_JACEFG010000003.1"/>
</dbReference>
<feature type="signal peptide" evidence="1">
    <location>
        <begin position="1"/>
        <end position="26"/>
    </location>
</feature>
<comment type="caution">
    <text evidence="2">The sequence shown here is derived from an EMBL/GenBank/DDBJ whole genome shotgun (WGS) entry which is preliminary data.</text>
</comment>
<evidence type="ECO:0008006" key="4">
    <source>
        <dbReference type="Google" id="ProtNLM"/>
    </source>
</evidence>
<accession>A0A838CVT5</accession>
<proteinExistence type="predicted"/>
<gene>
    <name evidence="2" type="ORF">H0266_14215</name>
</gene>
<evidence type="ECO:0000313" key="2">
    <source>
        <dbReference type="EMBL" id="MBA2176048.1"/>
    </source>
</evidence>
<dbReference type="AlphaFoldDB" id="A0A838CVT5"/>
<keyword evidence="1" id="KW-0732">Signal</keyword>
<keyword evidence="3" id="KW-1185">Reference proteome</keyword>
<dbReference type="Proteomes" id="UP000571017">
    <property type="component" value="Unassembled WGS sequence"/>
</dbReference>
<organism evidence="2 3">
    <name type="scientific">Halobacillus locisalis</name>
    <dbReference type="NCBI Taxonomy" id="220753"/>
    <lineage>
        <taxon>Bacteria</taxon>
        <taxon>Bacillati</taxon>
        <taxon>Bacillota</taxon>
        <taxon>Bacilli</taxon>
        <taxon>Bacillales</taxon>
        <taxon>Bacillaceae</taxon>
        <taxon>Halobacillus</taxon>
    </lineage>
</organism>
<evidence type="ECO:0000313" key="3">
    <source>
        <dbReference type="Proteomes" id="UP000571017"/>
    </source>
</evidence>